<name>A0A7J0FS65_9ERIC</name>
<evidence type="ECO:0000313" key="3">
    <source>
        <dbReference type="EMBL" id="GFZ01040.1"/>
    </source>
</evidence>
<dbReference type="EMBL" id="BJWL01000014">
    <property type="protein sequence ID" value="GFZ01040.1"/>
    <property type="molecule type" value="Genomic_DNA"/>
</dbReference>
<feature type="coiled-coil region" evidence="1">
    <location>
        <begin position="222"/>
        <end position="249"/>
    </location>
</feature>
<evidence type="ECO:0000256" key="1">
    <source>
        <dbReference type="SAM" id="Coils"/>
    </source>
</evidence>
<dbReference type="Proteomes" id="UP000585474">
    <property type="component" value="Unassembled WGS sequence"/>
</dbReference>
<accession>A0A7J0FS65</accession>
<sequence>MPSGVEILRVPRSWGTLGKSCNTLPVLTENEAKRTIEVIGKIEPGGYFDVSKVLGSRTLKKHFALGRMEVSSSGGDKSTSGDEGKSLLSRGVLQRGSPSRGGDSVKWIGGKVQDPFTNLFPKAMSSRISPSALNKKAGEKATTKECWLGGDISTILEEDHKEKVEQFTSDDLVTKSFHAMLEKRFGYPSKPILVKNRSNPINPAFEPLAELGEHAAKVGAELKDKSEVMARLEAKVAELTSKLVQAKKLAIEEFKSSDDFKHPNLGIDVASMEMDGDFAEEEAAVKEGEANPAI</sequence>
<protein>
    <submittedName>
        <fullName evidence="3">Uncharacterized protein</fullName>
    </submittedName>
</protein>
<proteinExistence type="predicted"/>
<comment type="caution">
    <text evidence="3">The sequence shown here is derived from an EMBL/GenBank/DDBJ whole genome shotgun (WGS) entry which is preliminary data.</text>
</comment>
<evidence type="ECO:0000313" key="4">
    <source>
        <dbReference type="Proteomes" id="UP000585474"/>
    </source>
</evidence>
<keyword evidence="1" id="KW-0175">Coiled coil</keyword>
<dbReference type="AlphaFoldDB" id="A0A7J0FS65"/>
<feature type="region of interest" description="Disordered" evidence="2">
    <location>
        <begin position="70"/>
        <end position="107"/>
    </location>
</feature>
<keyword evidence="4" id="KW-1185">Reference proteome</keyword>
<organism evidence="3 4">
    <name type="scientific">Actinidia rufa</name>
    <dbReference type="NCBI Taxonomy" id="165716"/>
    <lineage>
        <taxon>Eukaryota</taxon>
        <taxon>Viridiplantae</taxon>
        <taxon>Streptophyta</taxon>
        <taxon>Embryophyta</taxon>
        <taxon>Tracheophyta</taxon>
        <taxon>Spermatophyta</taxon>
        <taxon>Magnoliopsida</taxon>
        <taxon>eudicotyledons</taxon>
        <taxon>Gunneridae</taxon>
        <taxon>Pentapetalae</taxon>
        <taxon>asterids</taxon>
        <taxon>Ericales</taxon>
        <taxon>Actinidiaceae</taxon>
        <taxon>Actinidia</taxon>
    </lineage>
</organism>
<evidence type="ECO:0000256" key="2">
    <source>
        <dbReference type="SAM" id="MobiDB-lite"/>
    </source>
</evidence>
<reference evidence="3 4" key="1">
    <citation type="submission" date="2019-07" db="EMBL/GenBank/DDBJ databases">
        <title>De Novo Assembly of kiwifruit Actinidia rufa.</title>
        <authorList>
            <person name="Sugita-Konishi S."/>
            <person name="Sato K."/>
            <person name="Mori E."/>
            <person name="Abe Y."/>
            <person name="Kisaki G."/>
            <person name="Hamano K."/>
            <person name="Suezawa K."/>
            <person name="Otani M."/>
            <person name="Fukuda T."/>
            <person name="Manabe T."/>
            <person name="Gomi K."/>
            <person name="Tabuchi M."/>
            <person name="Akimitsu K."/>
            <person name="Kataoka I."/>
        </authorList>
    </citation>
    <scope>NUCLEOTIDE SEQUENCE [LARGE SCALE GENOMIC DNA]</scope>
    <source>
        <strain evidence="4">cv. Fuchu</strain>
    </source>
</reference>
<gene>
    <name evidence="3" type="ORF">Acr_14g0006750</name>
</gene>